<accession>A0A377Z3T8</accession>
<reference evidence="1 2" key="1">
    <citation type="submission" date="2018-06" db="EMBL/GenBank/DDBJ databases">
        <authorList>
            <consortium name="Pathogen Informatics"/>
            <person name="Doyle S."/>
        </authorList>
    </citation>
    <scope>NUCLEOTIDE SEQUENCE [LARGE SCALE GENOMIC DNA]</scope>
    <source>
        <strain evidence="1 2">NCTC9504</strain>
    </source>
</reference>
<evidence type="ECO:0000313" key="2">
    <source>
        <dbReference type="Proteomes" id="UP000254020"/>
    </source>
</evidence>
<gene>
    <name evidence="1" type="ORF">NCTC9504_01085</name>
</gene>
<organism evidence="1 2">
    <name type="scientific">Klebsiella pneumoniae subsp. pneumoniae</name>
    <dbReference type="NCBI Taxonomy" id="72407"/>
    <lineage>
        <taxon>Bacteria</taxon>
        <taxon>Pseudomonadati</taxon>
        <taxon>Pseudomonadota</taxon>
        <taxon>Gammaproteobacteria</taxon>
        <taxon>Enterobacterales</taxon>
        <taxon>Enterobacteriaceae</taxon>
        <taxon>Klebsiella/Raoultella group</taxon>
        <taxon>Klebsiella</taxon>
        <taxon>Klebsiella pneumoniae complex</taxon>
    </lineage>
</organism>
<sequence>MILYKYMKYDAAVRLLTSNTIAFSSYVNFNDPYELSCLAYGPGNINNMMKMHNQINLWGRNSVILCLTRDPLNPLLWAHYAESHKGIVIGIDVSTPQFTSLDENIIPVQFGNVIYTKTQPKDPFFTATFPETEIDNFIGFNANYLEKLQRAFLYKSHHWAYEEEVRIVKHKRCNHLTELPGLNVSTMKLRDNAIKQIHIGLKTKNHNEFMSICKENHPEAEIYQCMINGLSWDMISVLQE</sequence>
<dbReference type="AlphaFoldDB" id="A0A377Z3T8"/>
<dbReference type="RefSeq" id="WP_085841829.1">
    <property type="nucleotide sequence ID" value="NZ_JAJHWC010000006.1"/>
</dbReference>
<proteinExistence type="predicted"/>
<name>A0A377Z3T8_KLEPN</name>
<evidence type="ECO:0000313" key="1">
    <source>
        <dbReference type="EMBL" id="STU59239.1"/>
    </source>
</evidence>
<dbReference type="Pfam" id="PF11185">
    <property type="entry name" value="DUF2971"/>
    <property type="match status" value="1"/>
</dbReference>
<dbReference type="EMBL" id="UGMA01000005">
    <property type="protein sequence ID" value="STU59239.1"/>
    <property type="molecule type" value="Genomic_DNA"/>
</dbReference>
<dbReference type="Proteomes" id="UP000254020">
    <property type="component" value="Unassembled WGS sequence"/>
</dbReference>
<protein>
    <submittedName>
        <fullName evidence="1">Protein of uncharacterized function (DUF2971)</fullName>
    </submittedName>
</protein>
<dbReference type="InterPro" id="IPR021352">
    <property type="entry name" value="DUF2971"/>
</dbReference>